<keyword evidence="9 11" id="KW-0472">Membrane</keyword>
<evidence type="ECO:0000256" key="3">
    <source>
        <dbReference type="ARBA" id="ARBA00020042"/>
    </source>
</evidence>
<evidence type="ECO:0000256" key="5">
    <source>
        <dbReference type="ARBA" id="ARBA00022481"/>
    </source>
</evidence>
<dbReference type="Gene3D" id="3.30.700.10">
    <property type="entry name" value="Glycoprotein, Type 4 Pilin"/>
    <property type="match status" value="1"/>
</dbReference>
<gene>
    <name evidence="13" type="primary">gspG</name>
    <name evidence="13" type="ORF">DESUT3_30520</name>
</gene>
<keyword evidence="4" id="KW-1003">Cell membrane</keyword>
<comment type="subcellular location">
    <subcellularLocation>
        <location evidence="1">Cell inner membrane</location>
        <topology evidence="1">Single-pass membrane protein</topology>
    </subcellularLocation>
</comment>
<reference evidence="13 14" key="2">
    <citation type="journal article" date="2021" name="Int. J. Syst. Evol. Microbiol.">
        <title>Isolation and Polyphasic Characterization of Desulfuromonas versatilis sp. Nov., an Electrogenic Bacteria Capable of Versatile Metabolism Isolated from a Graphene Oxide-Reducing Enrichment Culture.</title>
        <authorList>
            <person name="Xie L."/>
            <person name="Yoshida N."/>
            <person name="Ishii S."/>
            <person name="Meng L."/>
        </authorList>
    </citation>
    <scope>NUCLEOTIDE SEQUENCE [LARGE SCALE GENOMIC DNA]</scope>
    <source>
        <strain evidence="13 14">NIT-T3</strain>
    </source>
</reference>
<keyword evidence="14" id="KW-1185">Reference proteome</keyword>
<dbReference type="InterPro" id="IPR013545">
    <property type="entry name" value="T2SS_protein-GspG_C"/>
</dbReference>
<dbReference type="InterPro" id="IPR045584">
    <property type="entry name" value="Pilin-like"/>
</dbReference>
<dbReference type="InterPro" id="IPR000983">
    <property type="entry name" value="Bac_GSPG_pilin"/>
</dbReference>
<evidence type="ECO:0000256" key="10">
    <source>
        <dbReference type="SAM" id="MobiDB-lite"/>
    </source>
</evidence>
<evidence type="ECO:0000256" key="11">
    <source>
        <dbReference type="SAM" id="Phobius"/>
    </source>
</evidence>
<keyword evidence="8 11" id="KW-1133">Transmembrane helix</keyword>
<dbReference type="PROSITE" id="PS00409">
    <property type="entry name" value="PROKAR_NTER_METHYL"/>
    <property type="match status" value="1"/>
</dbReference>
<dbReference type="PANTHER" id="PTHR30093">
    <property type="entry name" value="GENERAL SECRETION PATHWAY PROTEIN G"/>
    <property type="match status" value="1"/>
</dbReference>
<keyword evidence="5" id="KW-0488">Methylation</keyword>
<dbReference type="InterPro" id="IPR012902">
    <property type="entry name" value="N_methyl_site"/>
</dbReference>
<proteinExistence type="inferred from homology"/>
<dbReference type="NCBIfam" id="TIGR01710">
    <property type="entry name" value="typeII_sec_gspG"/>
    <property type="match status" value="1"/>
</dbReference>
<evidence type="ECO:0000259" key="12">
    <source>
        <dbReference type="Pfam" id="PF08334"/>
    </source>
</evidence>
<evidence type="ECO:0000256" key="4">
    <source>
        <dbReference type="ARBA" id="ARBA00022475"/>
    </source>
</evidence>
<evidence type="ECO:0000256" key="1">
    <source>
        <dbReference type="ARBA" id="ARBA00004377"/>
    </source>
</evidence>
<keyword evidence="7 11" id="KW-0812">Transmembrane</keyword>
<protein>
    <recommendedName>
        <fullName evidence="3">Type II secretion system core protein G</fullName>
    </recommendedName>
</protein>
<dbReference type="Pfam" id="PF08334">
    <property type="entry name" value="T2SSG"/>
    <property type="match status" value="1"/>
</dbReference>
<keyword evidence="6" id="KW-0997">Cell inner membrane</keyword>
<name>A0ABN6E0V0_9BACT</name>
<evidence type="ECO:0000256" key="9">
    <source>
        <dbReference type="ARBA" id="ARBA00023136"/>
    </source>
</evidence>
<feature type="domain" description="Type II secretion system protein GspG C-terminal" evidence="12">
    <location>
        <begin position="34"/>
        <end position="143"/>
    </location>
</feature>
<dbReference type="PANTHER" id="PTHR30093:SF44">
    <property type="entry name" value="TYPE II SECRETION SYSTEM CORE PROTEIN G"/>
    <property type="match status" value="1"/>
</dbReference>
<evidence type="ECO:0000256" key="8">
    <source>
        <dbReference type="ARBA" id="ARBA00022989"/>
    </source>
</evidence>
<comment type="similarity">
    <text evidence="2">Belongs to the GSP G family.</text>
</comment>
<dbReference type="EMBL" id="AP024355">
    <property type="protein sequence ID" value="BCR05983.1"/>
    <property type="molecule type" value="Genomic_DNA"/>
</dbReference>
<dbReference type="SUPFAM" id="SSF54523">
    <property type="entry name" value="Pili subunits"/>
    <property type="match status" value="1"/>
</dbReference>
<dbReference type="PRINTS" id="PR00813">
    <property type="entry name" value="BCTERIALGSPG"/>
</dbReference>
<evidence type="ECO:0000256" key="2">
    <source>
        <dbReference type="ARBA" id="ARBA00009984"/>
    </source>
</evidence>
<dbReference type="RefSeq" id="WP_221249371.1">
    <property type="nucleotide sequence ID" value="NZ_AP024355.1"/>
</dbReference>
<reference evidence="13 14" key="1">
    <citation type="journal article" date="2016" name="C (Basel)">
        <title>Selective Growth of and Electricity Production by Marine Exoelectrogenic Bacteria in Self-Aggregated Hydrogel of Microbially Reduced Graphene Oxide.</title>
        <authorList>
            <person name="Yoshida N."/>
            <person name="Goto Y."/>
            <person name="Miyata Y."/>
        </authorList>
    </citation>
    <scope>NUCLEOTIDE SEQUENCE [LARGE SCALE GENOMIC DNA]</scope>
    <source>
        <strain evidence="13 14">NIT-T3</strain>
    </source>
</reference>
<dbReference type="InterPro" id="IPR010054">
    <property type="entry name" value="Type2_sec_GspG"/>
</dbReference>
<evidence type="ECO:0000256" key="7">
    <source>
        <dbReference type="ARBA" id="ARBA00022692"/>
    </source>
</evidence>
<feature type="region of interest" description="Disordered" evidence="10">
    <location>
        <begin position="127"/>
        <end position="146"/>
    </location>
</feature>
<evidence type="ECO:0000313" key="13">
    <source>
        <dbReference type="EMBL" id="BCR05983.1"/>
    </source>
</evidence>
<dbReference type="Pfam" id="PF07963">
    <property type="entry name" value="N_methyl"/>
    <property type="match status" value="1"/>
</dbReference>
<organism evidence="13 14">
    <name type="scientific">Desulfuromonas versatilis</name>
    <dbReference type="NCBI Taxonomy" id="2802975"/>
    <lineage>
        <taxon>Bacteria</taxon>
        <taxon>Pseudomonadati</taxon>
        <taxon>Thermodesulfobacteriota</taxon>
        <taxon>Desulfuromonadia</taxon>
        <taxon>Desulfuromonadales</taxon>
        <taxon>Desulfuromonadaceae</taxon>
        <taxon>Desulfuromonas</taxon>
    </lineage>
</organism>
<evidence type="ECO:0000256" key="6">
    <source>
        <dbReference type="ARBA" id="ARBA00022519"/>
    </source>
</evidence>
<accession>A0ABN6E0V0</accession>
<dbReference type="NCBIfam" id="TIGR02532">
    <property type="entry name" value="IV_pilin_GFxxxE"/>
    <property type="match status" value="1"/>
</dbReference>
<dbReference type="Proteomes" id="UP001319827">
    <property type="component" value="Chromosome"/>
</dbReference>
<sequence length="146" mass="15987">MRKSILRSNRGFTLIEIMVVVVILGILAAIVVPRLLERPEEARRVKAAADIKGLEEAIGLFKLDNGFYPSTDQGLQALVSKPETGRIPTKYHEGGYLKNLPKDPWGSDYVYLSPGIHGEYDIISYGGDGEPGGEGNSADVNSWEIE</sequence>
<evidence type="ECO:0000313" key="14">
    <source>
        <dbReference type="Proteomes" id="UP001319827"/>
    </source>
</evidence>
<feature type="transmembrane region" description="Helical" evidence="11">
    <location>
        <begin position="12"/>
        <end position="36"/>
    </location>
</feature>